<dbReference type="AlphaFoldDB" id="A0A6C0EMC2"/>
<evidence type="ECO:0000259" key="5">
    <source>
        <dbReference type="PROSITE" id="PS50255"/>
    </source>
</evidence>
<dbReference type="InterPro" id="IPR036400">
    <property type="entry name" value="Cyt_B5-like_heme/steroid_sf"/>
</dbReference>
<dbReference type="SUPFAM" id="SSF55856">
    <property type="entry name" value="Cytochrome b5-like heme/steroid binding domain"/>
    <property type="match status" value="1"/>
</dbReference>
<dbReference type="InterPro" id="IPR050668">
    <property type="entry name" value="Cytochrome_b5"/>
</dbReference>
<dbReference type="InterPro" id="IPR001199">
    <property type="entry name" value="Cyt_B5-like_heme/steroid-bd"/>
</dbReference>
<organism evidence="6">
    <name type="scientific">viral metagenome</name>
    <dbReference type="NCBI Taxonomy" id="1070528"/>
    <lineage>
        <taxon>unclassified sequences</taxon>
        <taxon>metagenomes</taxon>
        <taxon>organismal metagenomes</taxon>
    </lineage>
</organism>
<dbReference type="PROSITE" id="PS50255">
    <property type="entry name" value="CYTOCHROME_B5_2"/>
    <property type="match status" value="1"/>
</dbReference>
<dbReference type="PANTHER" id="PTHR19359:SF146">
    <property type="entry name" value="B5, PUTATIVE-RELATED"/>
    <property type="match status" value="1"/>
</dbReference>
<evidence type="ECO:0000256" key="4">
    <source>
        <dbReference type="ARBA" id="ARBA00038168"/>
    </source>
</evidence>
<dbReference type="PROSITE" id="PS00191">
    <property type="entry name" value="CYTOCHROME_B5_1"/>
    <property type="match status" value="1"/>
</dbReference>
<dbReference type="InterPro" id="IPR018506">
    <property type="entry name" value="Cyt_B5_heme-BS"/>
</dbReference>
<protein>
    <recommendedName>
        <fullName evidence="5">Cytochrome b5 heme-binding domain-containing protein</fullName>
    </recommendedName>
</protein>
<feature type="domain" description="Cytochrome b5 heme-binding" evidence="5">
    <location>
        <begin position="1"/>
        <end position="75"/>
    </location>
</feature>
<dbReference type="GO" id="GO:0046872">
    <property type="term" value="F:metal ion binding"/>
    <property type="evidence" value="ECO:0007669"/>
    <property type="project" value="UniProtKB-KW"/>
</dbReference>
<name>A0A6C0EMC2_9ZZZZ</name>
<keyword evidence="1" id="KW-0349">Heme</keyword>
<proteinExistence type="inferred from homology"/>
<dbReference type="PRINTS" id="PR00363">
    <property type="entry name" value="CYTOCHROMEB5"/>
</dbReference>
<dbReference type="Pfam" id="PF00173">
    <property type="entry name" value="Cyt-b5"/>
    <property type="match status" value="1"/>
</dbReference>
<evidence type="ECO:0000256" key="2">
    <source>
        <dbReference type="ARBA" id="ARBA00022723"/>
    </source>
</evidence>
<keyword evidence="2" id="KW-0479">Metal-binding</keyword>
<dbReference type="FunFam" id="3.10.120.10:FF:000007">
    <property type="entry name" value="Sulfite oxidase, mitochondrial"/>
    <property type="match status" value="1"/>
</dbReference>
<dbReference type="SMART" id="SM01117">
    <property type="entry name" value="Cyt-b5"/>
    <property type="match status" value="1"/>
</dbReference>
<dbReference type="EMBL" id="MN738893">
    <property type="protein sequence ID" value="QHT30187.1"/>
    <property type="molecule type" value="Genomic_DNA"/>
</dbReference>
<dbReference type="PANTHER" id="PTHR19359">
    <property type="entry name" value="CYTOCHROME B5"/>
    <property type="match status" value="1"/>
</dbReference>
<evidence type="ECO:0000256" key="1">
    <source>
        <dbReference type="ARBA" id="ARBA00022617"/>
    </source>
</evidence>
<dbReference type="Gene3D" id="3.10.120.10">
    <property type="entry name" value="Cytochrome b5-like heme/steroid binding domain"/>
    <property type="match status" value="1"/>
</dbReference>
<comment type="similarity">
    <text evidence="4">Belongs to the cytochrome b5 family.</text>
</comment>
<sequence>MTFYTVEEVSENNTKESCWIISNNNVYDVTKFITHHPGGEFAILSKAGTDVNEIFKWHSTHAKELWKPYKIGKLKIPSSCCF</sequence>
<accession>A0A6C0EMC2</accession>
<evidence type="ECO:0000256" key="3">
    <source>
        <dbReference type="ARBA" id="ARBA00023004"/>
    </source>
</evidence>
<evidence type="ECO:0000313" key="6">
    <source>
        <dbReference type="EMBL" id="QHT30187.1"/>
    </source>
</evidence>
<reference evidence="6" key="1">
    <citation type="journal article" date="2020" name="Nature">
        <title>Giant virus diversity and host interactions through global metagenomics.</title>
        <authorList>
            <person name="Schulz F."/>
            <person name="Roux S."/>
            <person name="Paez-Espino D."/>
            <person name="Jungbluth S."/>
            <person name="Walsh D.A."/>
            <person name="Denef V.J."/>
            <person name="McMahon K.D."/>
            <person name="Konstantinidis K.T."/>
            <person name="Eloe-Fadrosh E.A."/>
            <person name="Kyrpides N.C."/>
            <person name="Woyke T."/>
        </authorList>
    </citation>
    <scope>NUCLEOTIDE SEQUENCE</scope>
    <source>
        <strain evidence="6">GVMAG-M-3300009149-34</strain>
    </source>
</reference>
<keyword evidence="3" id="KW-0408">Iron</keyword>
<dbReference type="GO" id="GO:0020037">
    <property type="term" value="F:heme binding"/>
    <property type="evidence" value="ECO:0007669"/>
    <property type="project" value="InterPro"/>
</dbReference>
<dbReference type="GO" id="GO:0016020">
    <property type="term" value="C:membrane"/>
    <property type="evidence" value="ECO:0007669"/>
    <property type="project" value="TreeGrafter"/>
</dbReference>